<dbReference type="GO" id="GO:0015276">
    <property type="term" value="F:ligand-gated monoatomic ion channel activity"/>
    <property type="evidence" value="ECO:0007669"/>
    <property type="project" value="InterPro"/>
</dbReference>
<dbReference type="InterPro" id="IPR001320">
    <property type="entry name" value="Iontro_rcpt_C"/>
</dbReference>
<keyword evidence="4" id="KW-0564">Palmitate</keyword>
<dbReference type="OrthoDB" id="9811552at2"/>
<dbReference type="SMART" id="SM00079">
    <property type="entry name" value="PBPe"/>
    <property type="match status" value="1"/>
</dbReference>
<dbReference type="Proteomes" id="UP000075683">
    <property type="component" value="Unassembled WGS sequence"/>
</dbReference>
<dbReference type="SUPFAM" id="SSF53850">
    <property type="entry name" value="Periplasmic binding protein-like II"/>
    <property type="match status" value="1"/>
</dbReference>
<organism evidence="10 12">
    <name type="scientific">Caldibacillus debilis</name>
    <dbReference type="NCBI Taxonomy" id="301148"/>
    <lineage>
        <taxon>Bacteria</taxon>
        <taxon>Bacillati</taxon>
        <taxon>Bacillota</taxon>
        <taxon>Bacilli</taxon>
        <taxon>Bacillales</taxon>
        <taxon>Bacillaceae</taxon>
        <taxon>Caldibacillus</taxon>
    </lineage>
</organism>
<dbReference type="GO" id="GO:0016020">
    <property type="term" value="C:membrane"/>
    <property type="evidence" value="ECO:0007669"/>
    <property type="project" value="InterPro"/>
</dbReference>
<dbReference type="Pfam" id="PF00497">
    <property type="entry name" value="SBP_bac_3"/>
    <property type="match status" value="1"/>
</dbReference>
<evidence type="ECO:0000256" key="2">
    <source>
        <dbReference type="ARBA" id="ARBA00010333"/>
    </source>
</evidence>
<evidence type="ECO:0000313" key="12">
    <source>
        <dbReference type="Proteomes" id="UP000075683"/>
    </source>
</evidence>
<proteinExistence type="inferred from homology"/>
<evidence type="ECO:0000313" key="11">
    <source>
        <dbReference type="EMBL" id="REJ26369.1"/>
    </source>
</evidence>
<feature type="domain" description="Ionotropic glutamate receptor C-terminal" evidence="9">
    <location>
        <begin position="44"/>
        <end position="262"/>
    </location>
</feature>
<protein>
    <submittedName>
        <fullName evidence="11">ABC transporter substrate-binding protein</fullName>
    </submittedName>
</protein>
<keyword evidence="3 7" id="KW-0732">Signal</keyword>
<dbReference type="PANTHER" id="PTHR35936">
    <property type="entry name" value="MEMBRANE-BOUND LYTIC MUREIN TRANSGLYCOSYLASE F"/>
    <property type="match status" value="1"/>
</dbReference>
<dbReference type="STRING" id="301148.B4135_2181"/>
<name>A0A150M3T0_9BACI</name>
<dbReference type="PROSITE" id="PS51257">
    <property type="entry name" value="PROKAR_LIPOPROTEIN"/>
    <property type="match status" value="1"/>
</dbReference>
<evidence type="ECO:0000256" key="7">
    <source>
        <dbReference type="SAM" id="SignalP"/>
    </source>
</evidence>
<dbReference type="GO" id="GO:0030313">
    <property type="term" value="C:cell envelope"/>
    <property type="evidence" value="ECO:0007669"/>
    <property type="project" value="UniProtKB-SubCell"/>
</dbReference>
<comment type="caution">
    <text evidence="10">The sequence shown here is derived from an EMBL/GenBank/DDBJ whole genome shotgun (WGS) entry which is preliminary data.</text>
</comment>
<evidence type="ECO:0000313" key="10">
    <source>
        <dbReference type="EMBL" id="KYD19257.1"/>
    </source>
</evidence>
<dbReference type="InterPro" id="IPR018313">
    <property type="entry name" value="SBP_3_CS"/>
</dbReference>
<comment type="similarity">
    <text evidence="2 6">Belongs to the bacterial solute-binding protein 3 family.</text>
</comment>
<evidence type="ECO:0000256" key="3">
    <source>
        <dbReference type="ARBA" id="ARBA00022729"/>
    </source>
</evidence>
<evidence type="ECO:0000256" key="5">
    <source>
        <dbReference type="ARBA" id="ARBA00023288"/>
    </source>
</evidence>
<evidence type="ECO:0000256" key="1">
    <source>
        <dbReference type="ARBA" id="ARBA00004196"/>
    </source>
</evidence>
<dbReference type="EMBL" id="QEWE01000026">
    <property type="protein sequence ID" value="REJ26369.1"/>
    <property type="molecule type" value="Genomic_DNA"/>
</dbReference>
<dbReference type="PANTHER" id="PTHR35936:SF17">
    <property type="entry name" value="ARGININE-BINDING EXTRACELLULAR PROTEIN ARTP"/>
    <property type="match status" value="1"/>
</dbReference>
<dbReference type="InterPro" id="IPR001638">
    <property type="entry name" value="Solute-binding_3/MltF_N"/>
</dbReference>
<dbReference type="PROSITE" id="PS01039">
    <property type="entry name" value="SBP_BACTERIAL_3"/>
    <property type="match status" value="1"/>
</dbReference>
<reference evidence="10 12" key="1">
    <citation type="submission" date="2016-01" db="EMBL/GenBank/DDBJ databases">
        <title>Draft Genome Sequences of Seven Thermophilic Sporeformers Isolated from Foods.</title>
        <authorList>
            <person name="Berendsen E.M."/>
            <person name="Wells-Bennik M.H."/>
            <person name="Krawcyk A.O."/>
            <person name="De Jong A."/>
            <person name="Holsappel S."/>
            <person name="Eijlander R.T."/>
            <person name="Kuipers O.P."/>
        </authorList>
    </citation>
    <scope>NUCLEOTIDE SEQUENCE [LARGE SCALE GENOMIC DNA]</scope>
    <source>
        <strain evidence="10 12">B4135</strain>
    </source>
</reference>
<comment type="subcellular location">
    <subcellularLocation>
        <location evidence="1">Cell envelope</location>
    </subcellularLocation>
</comment>
<feature type="signal peptide" evidence="7">
    <location>
        <begin position="1"/>
        <end position="22"/>
    </location>
</feature>
<dbReference type="Proteomes" id="UP000257014">
    <property type="component" value="Unassembled WGS sequence"/>
</dbReference>
<dbReference type="Gene3D" id="3.40.190.10">
    <property type="entry name" value="Periplasmic binding protein-like II"/>
    <property type="match status" value="2"/>
</dbReference>
<keyword evidence="5" id="KW-0449">Lipoprotein</keyword>
<dbReference type="SMART" id="SM00062">
    <property type="entry name" value="PBPb"/>
    <property type="match status" value="1"/>
</dbReference>
<sequence length="266" mass="29247">MKSIWKKTGMIGMMMLVLLLSACGSGGSDSANGGAKEGEKEKPVLKMATSADFPPFESRDEKGNFIGFDIDLAKIIADELGYQLEIQDMNFDGLIGALQSGRVDMVMAGMSATKERKENVDFSMEYHRSGEMFISLPDSPVKQLEDLKGKKVGVQLGTIQEEGADELSKEYGFEVKKVDNGMILVQELLSHKIDVAYLDKQVAKGYMKEHGFTGFDDPTSSSPGMAVAFPKGSDLVEKVNGVLKELQENGKLKELKDKWKLDQIEE</sequence>
<reference evidence="11 13" key="2">
    <citation type="submission" date="2018-03" db="EMBL/GenBank/DDBJ databases">
        <authorList>
            <person name="Keele B.F."/>
        </authorList>
    </citation>
    <scope>NUCLEOTIDE SEQUENCE [LARGE SCALE GENOMIC DNA]</scope>
    <source>
        <strain evidence="11">ZCTH4_d</strain>
    </source>
</reference>
<evidence type="ECO:0000313" key="13">
    <source>
        <dbReference type="Proteomes" id="UP000257014"/>
    </source>
</evidence>
<gene>
    <name evidence="10" type="ORF">B4135_2181</name>
    <name evidence="11" type="ORF">C6P37_13645</name>
</gene>
<dbReference type="PATRIC" id="fig|301148.3.peg.3588"/>
<evidence type="ECO:0000256" key="4">
    <source>
        <dbReference type="ARBA" id="ARBA00023139"/>
    </source>
</evidence>
<dbReference type="EMBL" id="LQYT01000043">
    <property type="protein sequence ID" value="KYD19257.1"/>
    <property type="molecule type" value="Genomic_DNA"/>
</dbReference>
<feature type="chain" id="PRO_5038212484" evidence="7">
    <location>
        <begin position="23"/>
        <end position="266"/>
    </location>
</feature>
<feature type="domain" description="Solute-binding protein family 3/N-terminal" evidence="8">
    <location>
        <begin position="44"/>
        <end position="263"/>
    </location>
</feature>
<evidence type="ECO:0000259" key="9">
    <source>
        <dbReference type="SMART" id="SM00079"/>
    </source>
</evidence>
<evidence type="ECO:0000256" key="6">
    <source>
        <dbReference type="RuleBase" id="RU003744"/>
    </source>
</evidence>
<dbReference type="RefSeq" id="WP_061568958.1">
    <property type="nucleotide sequence ID" value="NZ_LQYT01000043.1"/>
</dbReference>
<evidence type="ECO:0000259" key="8">
    <source>
        <dbReference type="SMART" id="SM00062"/>
    </source>
</evidence>
<accession>A0A150M3T0</accession>
<dbReference type="AlphaFoldDB" id="A0A150M3T0"/>